<dbReference type="InterPro" id="IPR036291">
    <property type="entry name" value="NAD(P)-bd_dom_sf"/>
</dbReference>
<evidence type="ECO:0000313" key="3">
    <source>
        <dbReference type="Proteomes" id="UP000265509"/>
    </source>
</evidence>
<protein>
    <submittedName>
        <fullName evidence="2">NAD-dependent epimerase/dehydratase family protein</fullName>
    </submittedName>
</protein>
<dbReference type="InterPro" id="IPR051783">
    <property type="entry name" value="NAD(P)-dependent_oxidoreduct"/>
</dbReference>
<dbReference type="PANTHER" id="PTHR48079">
    <property type="entry name" value="PROTEIN YEEZ"/>
    <property type="match status" value="1"/>
</dbReference>
<dbReference type="AlphaFoldDB" id="A0A3L7E125"/>
<dbReference type="Proteomes" id="UP000265509">
    <property type="component" value="Unassembled WGS sequence"/>
</dbReference>
<feature type="domain" description="NAD(P)-binding" evidence="1">
    <location>
        <begin position="27"/>
        <end position="218"/>
    </location>
</feature>
<dbReference type="GO" id="GO:0005737">
    <property type="term" value="C:cytoplasm"/>
    <property type="evidence" value="ECO:0007669"/>
    <property type="project" value="TreeGrafter"/>
</dbReference>
<dbReference type="SUPFAM" id="SSF51735">
    <property type="entry name" value="NAD(P)-binding Rossmann-fold domains"/>
    <property type="match status" value="1"/>
</dbReference>
<proteinExistence type="predicted"/>
<dbReference type="InterPro" id="IPR016040">
    <property type="entry name" value="NAD(P)-bd_dom"/>
</dbReference>
<keyword evidence="3" id="KW-1185">Reference proteome</keyword>
<comment type="caution">
    <text evidence="2">The sequence shown here is derived from an EMBL/GenBank/DDBJ whole genome shotgun (WGS) entry which is preliminary data.</text>
</comment>
<evidence type="ECO:0000313" key="2">
    <source>
        <dbReference type="EMBL" id="RLQ22639.1"/>
    </source>
</evidence>
<gene>
    <name evidence="2" type="ORF">DWB85_06560</name>
</gene>
<reference evidence="2 3" key="1">
    <citation type="submission" date="2018-07" db="EMBL/GenBank/DDBJ databases">
        <title>Halioglobus sp. genome submission.</title>
        <authorList>
            <person name="Ye M.-Q."/>
            <person name="Du Z.-J."/>
        </authorList>
    </citation>
    <scope>NUCLEOTIDE SEQUENCE [LARGE SCALE GENOMIC DNA]</scope>
    <source>
        <strain evidence="2 3">U0301</strain>
    </source>
</reference>
<dbReference type="OrthoDB" id="9808276at2"/>
<sequence length="307" mass="33406">MISPSSGRWYWPVWIPTVPEPRLLIVGSGDIGRRLAPLLLAAGWNIHALRRQPETADDGICWHRADYTEPGSLRFVEALAPDYLLTTLTPASREVEGYLQGFATATKNLLAGLGASRPRRIIMVSSTRVYAESNGGWIDESAPLSTTDPRAVAIIDAEQHLFQASFPATVVRFGGIYGAPGGRLLKKVQQGRISPATPVRYTNRIHRDDCAGFLAHLLLRDRADQTVLDSYNGVDDCPCPAHEVEAWLARQLGITPLTQDTATAATVSHKRCKNTALKSSGYSLRYPDYKAGYASLLQASVGHGAAD</sequence>
<dbReference type="GO" id="GO:0004029">
    <property type="term" value="F:aldehyde dehydrogenase (NAD+) activity"/>
    <property type="evidence" value="ECO:0007669"/>
    <property type="project" value="TreeGrafter"/>
</dbReference>
<name>A0A3L7E125_9GAMM</name>
<organism evidence="2 3">
    <name type="scientific">Seongchinamella sediminis</name>
    <dbReference type="NCBI Taxonomy" id="2283635"/>
    <lineage>
        <taxon>Bacteria</taxon>
        <taxon>Pseudomonadati</taxon>
        <taxon>Pseudomonadota</taxon>
        <taxon>Gammaproteobacteria</taxon>
        <taxon>Cellvibrionales</taxon>
        <taxon>Halieaceae</taxon>
        <taxon>Seongchinamella</taxon>
    </lineage>
</organism>
<dbReference type="PANTHER" id="PTHR48079:SF6">
    <property type="entry name" value="NAD(P)-BINDING DOMAIN-CONTAINING PROTEIN-RELATED"/>
    <property type="match status" value="1"/>
</dbReference>
<accession>A0A3L7E125</accession>
<dbReference type="EMBL" id="QRAN01000005">
    <property type="protein sequence ID" value="RLQ22639.1"/>
    <property type="molecule type" value="Genomic_DNA"/>
</dbReference>
<dbReference type="Gene3D" id="3.40.50.720">
    <property type="entry name" value="NAD(P)-binding Rossmann-like Domain"/>
    <property type="match status" value="1"/>
</dbReference>
<evidence type="ECO:0000259" key="1">
    <source>
        <dbReference type="Pfam" id="PF13460"/>
    </source>
</evidence>
<dbReference type="Pfam" id="PF13460">
    <property type="entry name" value="NAD_binding_10"/>
    <property type="match status" value="1"/>
</dbReference>